<accession>A0A1I7WEV8</accession>
<dbReference type="Proteomes" id="UP000095283">
    <property type="component" value="Unplaced"/>
</dbReference>
<reference evidence="3" key="1">
    <citation type="submission" date="2016-11" db="UniProtKB">
        <authorList>
            <consortium name="WormBaseParasite"/>
        </authorList>
    </citation>
    <scope>IDENTIFICATION</scope>
</reference>
<evidence type="ECO:0000256" key="1">
    <source>
        <dbReference type="SAM" id="Phobius"/>
    </source>
</evidence>
<dbReference type="AlphaFoldDB" id="A0A1I7WEV8"/>
<feature type="transmembrane region" description="Helical" evidence="1">
    <location>
        <begin position="20"/>
        <end position="37"/>
    </location>
</feature>
<evidence type="ECO:0000313" key="2">
    <source>
        <dbReference type="Proteomes" id="UP000095283"/>
    </source>
</evidence>
<keyword evidence="1" id="KW-0812">Transmembrane</keyword>
<organism evidence="2 3">
    <name type="scientific">Heterorhabditis bacteriophora</name>
    <name type="common">Entomopathogenic nematode worm</name>
    <dbReference type="NCBI Taxonomy" id="37862"/>
    <lineage>
        <taxon>Eukaryota</taxon>
        <taxon>Metazoa</taxon>
        <taxon>Ecdysozoa</taxon>
        <taxon>Nematoda</taxon>
        <taxon>Chromadorea</taxon>
        <taxon>Rhabditida</taxon>
        <taxon>Rhabditina</taxon>
        <taxon>Rhabditomorpha</taxon>
        <taxon>Strongyloidea</taxon>
        <taxon>Heterorhabditidae</taxon>
        <taxon>Heterorhabditis</taxon>
    </lineage>
</organism>
<protein>
    <submittedName>
        <fullName evidence="3">Uncharacterized protein</fullName>
    </submittedName>
</protein>
<sequence>MIIKNNRSLKVSKREKSSYMKFILPRGCIFLILILHLDKNK</sequence>
<evidence type="ECO:0000313" key="3">
    <source>
        <dbReference type="WBParaSite" id="Hba_03459"/>
    </source>
</evidence>
<dbReference type="WBParaSite" id="Hba_03459">
    <property type="protein sequence ID" value="Hba_03459"/>
    <property type="gene ID" value="Hba_03459"/>
</dbReference>
<name>A0A1I7WEV8_HETBA</name>
<keyword evidence="1" id="KW-0472">Membrane</keyword>
<proteinExistence type="predicted"/>
<keyword evidence="2" id="KW-1185">Reference proteome</keyword>
<keyword evidence="1" id="KW-1133">Transmembrane helix</keyword>